<evidence type="ECO:0000256" key="9">
    <source>
        <dbReference type="SAM" id="Coils"/>
    </source>
</evidence>
<dbReference type="PROSITE" id="PS51450">
    <property type="entry name" value="LRR"/>
    <property type="match status" value="4"/>
</dbReference>
<feature type="compositionally biased region" description="Basic and acidic residues" evidence="10">
    <location>
        <begin position="1296"/>
        <end position="1305"/>
    </location>
</feature>
<feature type="compositionally biased region" description="Basic and acidic residues" evidence="10">
    <location>
        <begin position="1257"/>
        <end position="1267"/>
    </location>
</feature>
<evidence type="ECO:0000256" key="5">
    <source>
        <dbReference type="ARBA" id="ARBA00022737"/>
    </source>
</evidence>
<keyword evidence="7" id="KW-0966">Cell projection</keyword>
<evidence type="ECO:0000256" key="1">
    <source>
        <dbReference type="ARBA" id="ARBA00003843"/>
    </source>
</evidence>
<feature type="compositionally biased region" description="Polar residues" evidence="10">
    <location>
        <begin position="1310"/>
        <end position="1321"/>
    </location>
</feature>
<feature type="region of interest" description="Disordered" evidence="10">
    <location>
        <begin position="1480"/>
        <end position="1507"/>
    </location>
</feature>
<keyword evidence="12" id="KW-1185">Reference proteome</keyword>
<dbReference type="SUPFAM" id="SSF52075">
    <property type="entry name" value="Outer arm dynein light chain 1"/>
    <property type="match status" value="1"/>
</dbReference>
<feature type="region of interest" description="Disordered" evidence="10">
    <location>
        <begin position="1522"/>
        <end position="1563"/>
    </location>
</feature>
<dbReference type="InterPro" id="IPR050576">
    <property type="entry name" value="Cilia_flagella_integrity"/>
</dbReference>
<comment type="subcellular location">
    <subcellularLocation>
        <location evidence="2">Cell projection</location>
        <location evidence="2">Cilium</location>
    </subcellularLocation>
</comment>
<feature type="region of interest" description="Disordered" evidence="10">
    <location>
        <begin position="678"/>
        <end position="717"/>
    </location>
</feature>
<feature type="coiled-coil region" evidence="9">
    <location>
        <begin position="629"/>
        <end position="659"/>
    </location>
</feature>
<evidence type="ECO:0000256" key="3">
    <source>
        <dbReference type="ARBA" id="ARBA00006453"/>
    </source>
</evidence>
<feature type="coiled-coil region" evidence="9">
    <location>
        <begin position="497"/>
        <end position="524"/>
    </location>
</feature>
<dbReference type="EMBL" id="JAHIBW010000026">
    <property type="protein sequence ID" value="KAG7297592.1"/>
    <property type="molecule type" value="Genomic_DNA"/>
</dbReference>
<dbReference type="PANTHER" id="PTHR45973">
    <property type="entry name" value="PROTEIN PHOSPHATASE 1 REGULATORY SUBUNIT SDS22-RELATED"/>
    <property type="match status" value="1"/>
</dbReference>
<organism evidence="11 12">
    <name type="scientific">Plutella xylostella</name>
    <name type="common">Diamondback moth</name>
    <name type="synonym">Plutella maculipennis</name>
    <dbReference type="NCBI Taxonomy" id="51655"/>
    <lineage>
        <taxon>Eukaryota</taxon>
        <taxon>Metazoa</taxon>
        <taxon>Ecdysozoa</taxon>
        <taxon>Arthropoda</taxon>
        <taxon>Hexapoda</taxon>
        <taxon>Insecta</taxon>
        <taxon>Pterygota</taxon>
        <taxon>Neoptera</taxon>
        <taxon>Endopterygota</taxon>
        <taxon>Lepidoptera</taxon>
        <taxon>Glossata</taxon>
        <taxon>Ditrysia</taxon>
        <taxon>Yponomeutoidea</taxon>
        <taxon>Plutellidae</taxon>
        <taxon>Plutella</taxon>
    </lineage>
</organism>
<feature type="compositionally biased region" description="Polar residues" evidence="10">
    <location>
        <begin position="1550"/>
        <end position="1563"/>
    </location>
</feature>
<proteinExistence type="inferred from homology"/>
<reference evidence="11 12" key="1">
    <citation type="submission" date="2021-06" db="EMBL/GenBank/DDBJ databases">
        <title>A haploid diamondback moth (Plutella xylostella L.) genome assembly resolves 31 chromosomes and identifies a diamide resistance mutation.</title>
        <authorList>
            <person name="Ward C.M."/>
            <person name="Perry K.D."/>
            <person name="Baker G."/>
            <person name="Powis K."/>
            <person name="Heckel D.G."/>
            <person name="Baxter S.W."/>
        </authorList>
    </citation>
    <scope>NUCLEOTIDE SEQUENCE [LARGE SCALE GENOMIC DNA]</scope>
    <source>
        <strain evidence="11 12">LV</strain>
        <tissue evidence="11">Single pupa</tissue>
    </source>
</reference>
<evidence type="ECO:0000256" key="4">
    <source>
        <dbReference type="ARBA" id="ARBA00022614"/>
    </source>
</evidence>
<name>A0ABQ7PX76_PLUXY</name>
<keyword evidence="6" id="KW-0969">Cilium</keyword>
<feature type="compositionally biased region" description="Basic and acidic residues" evidence="10">
    <location>
        <begin position="1377"/>
        <end position="1386"/>
    </location>
</feature>
<dbReference type="PANTHER" id="PTHR45973:SF9">
    <property type="entry name" value="LEUCINE-RICH REPEAT-CONTAINING PROTEIN 46"/>
    <property type="match status" value="1"/>
</dbReference>
<keyword evidence="5" id="KW-0677">Repeat</keyword>
<gene>
    <name evidence="11" type="ORF">JYU34_019647</name>
</gene>
<feature type="region of interest" description="Disordered" evidence="10">
    <location>
        <begin position="1375"/>
        <end position="1396"/>
    </location>
</feature>
<feature type="compositionally biased region" description="Polar residues" evidence="10">
    <location>
        <begin position="1522"/>
        <end position="1537"/>
    </location>
</feature>
<evidence type="ECO:0000256" key="7">
    <source>
        <dbReference type="ARBA" id="ARBA00023273"/>
    </source>
</evidence>
<feature type="compositionally biased region" description="Basic and acidic residues" evidence="10">
    <location>
        <begin position="1278"/>
        <end position="1288"/>
    </location>
</feature>
<feature type="compositionally biased region" description="Basic and acidic residues" evidence="10">
    <location>
        <begin position="990"/>
        <end position="1014"/>
    </location>
</feature>
<dbReference type="InterPro" id="IPR001611">
    <property type="entry name" value="Leu-rich_rpt"/>
</dbReference>
<evidence type="ECO:0000313" key="11">
    <source>
        <dbReference type="EMBL" id="KAG7297592.1"/>
    </source>
</evidence>
<evidence type="ECO:0000256" key="6">
    <source>
        <dbReference type="ARBA" id="ARBA00023069"/>
    </source>
</evidence>
<sequence length="1791" mass="205554">MDTPGVSSGDAGYIDKKRKELQVFFKDAKFSQQMIDNVIENELKPLKDFSDKPYIAASAPGEVKTEYEVMTGQPFTQVDDLTKPLTREEIKVLLKDNPIIAEKAKQIQIVNKTENREITIPIDEINLPRYSEMTEQRAMAADDKAEINKINYNHMQSLCNSVNNYDIKCKKRIPHAEVDTFFDCEDDDDSEYDAIEEAVCKYTNKSYETRYEETKEMLATLADRVDNTEPGKLIDKSDIILSNLVLRESSSTVVKGERRRSMFAKVKESYAINKDLNISLRDNPVMPNLSGEIKANQPEEKHKKSDTCKTFEMRLMDTEKALQNLNLVFNTRNVPESIEENTFTVENLTRNNNCNESIIENKGEIQKTNFVSSASQNFAKKLEKSLEHTLESIVNVQSHQNEEDKQMEVQEMKNLTRNIVEGADNLSIMINEDITNKLNSMNELLNDVNQALETSRKSDLAYQKLKEEGDKIKLASDIKNSQFESVHPKSTVTDKDIDDIQTAIGKLNQEIKCHEERVDKSIERYKMRNKECTEFMAEVDEVLLKSHQILHPTKDISAQTTDTVNKNLTEEKIVEKQELYESEKNDANKGTEWDVNLDLNDETNKKLAVFKKQEQERSKRIDGLLHDIKDRMKDNKEVLRLANNLLRREEGKNKILEDNKLSNEVDLKAQGDFIAVHEGPEKNKVSSVSEVVKAEPTDSGEKKKKREADEERVRQREFQRQIEKDMEEMDKRPRMTKKFIRDHCRQHKLYCTPRLNDNLYLHFKGFTKIENLEEYTGLKCIFLNNNGIDKIEGLDNLSELRCLYLHYNVLRKIENLDGCPKLDSLNVEHNFIPVIENLDVVPDLHSLNISHNMLTTVDDLIHLRTCKNLSVLDLSYNRIEDPLIVDILADMDILKVLVLTGNPVIRNIPAYRKTLTLRLKELLNLDNIPVFPRDRACALAWQRGGVQEEIAERKRWIQRDQDKVNESVRYLIRIRDENLAKRQEREKEAREKLLLENPDLAKQHDEDIEKKEESFSEEEAQIANKYDKIVTTKDGIAEDMLSGSEAESSDSDESSRSSSSDGHDDDDEGQKTGEIEWSQLNAGKRMVQEIKEETPQPVEEEYWYGYRGDLKANPRQDTAAGLELDQLSNLLFNQTPHVESRKRVTKILDEAKTTKSTIAISEDIDSEIEKPNQTFAEKKPLIEVIESPCVIDEIKSENDLDDKIEAVTGIVKDKGLIIDHDRKIAFEESKENPFVNVNHGDASTTLKKPLKKISIEEVKQSETKNDSDNTLEQNDSNDTERPKNKSENDKDDDEVDGKTGEDKTIDAAGSSATSRPLTTEESLAAVQHNSGDGIALINYMRRMSHSRGDHEEYDDDNEDLKPSAEDLQIFEELDREQEEREARIARGEPPVDPMKLYDKKTMDEFHKAEDKQPAVVHNLKKKTMFTTYKHDNAFDRIALSQLTGGERPDHNKIKLTHIPGAILFQYVDQPAKSQELKYEVGEENEDEQLSNKKSISSTEVEETAEETEKFALDTDITNYETVKSTDSDGFQVPTSSTPKKDEEKHKRTRVQSARANTDMPSTSYASMLDADRDEAKQSIIDTINSYEDERFPSQGVKYDDMAENARIDDTVAGEIFDRTRHLEEQEHYRHIDQLTSHAGRVDNHTNQIIEQISDQLSHELSLPDVSRIIEGHMNAAAQRWKAGEYVHYIPESPPESIIDAEEERTLVPSDTSFEDTLTEDDIKTEEKLLKIDEQNSDHENDMDIEDVRINDDSGIGNEADNSVNNNEEFERVEENYSIEMKLALGIDDQNV</sequence>
<feature type="region of interest" description="Disordered" evidence="10">
    <location>
        <begin position="990"/>
        <end position="1019"/>
    </location>
</feature>
<feature type="compositionally biased region" description="Basic and acidic residues" evidence="10">
    <location>
        <begin position="692"/>
        <end position="717"/>
    </location>
</feature>
<comment type="similarity">
    <text evidence="3">Belongs to the DNAAF1 family.</text>
</comment>
<evidence type="ECO:0000256" key="10">
    <source>
        <dbReference type="SAM" id="MobiDB-lite"/>
    </source>
</evidence>
<dbReference type="InterPro" id="IPR032675">
    <property type="entry name" value="LRR_dom_sf"/>
</dbReference>
<dbReference type="Proteomes" id="UP000823941">
    <property type="component" value="Chromosome 26"/>
</dbReference>
<protein>
    <recommendedName>
        <fullName evidence="8">Dynein axonemal assembly factor 1 homolog</fullName>
    </recommendedName>
</protein>
<feature type="region of interest" description="Disordered" evidence="10">
    <location>
        <begin position="1042"/>
        <end position="1083"/>
    </location>
</feature>
<comment type="function">
    <text evidence="1">Cilium-specific protein required for cilia structures.</text>
</comment>
<feature type="region of interest" description="Disordered" evidence="10">
    <location>
        <begin position="1257"/>
        <end position="1331"/>
    </location>
</feature>
<evidence type="ECO:0000256" key="8">
    <source>
        <dbReference type="ARBA" id="ARBA00024433"/>
    </source>
</evidence>
<keyword evidence="4" id="KW-0433">Leucine-rich repeat</keyword>
<accession>A0ABQ7PX76</accession>
<evidence type="ECO:0000313" key="12">
    <source>
        <dbReference type="Proteomes" id="UP000823941"/>
    </source>
</evidence>
<evidence type="ECO:0000256" key="2">
    <source>
        <dbReference type="ARBA" id="ARBA00004138"/>
    </source>
</evidence>
<dbReference type="Gene3D" id="3.80.10.10">
    <property type="entry name" value="Ribonuclease Inhibitor"/>
    <property type="match status" value="2"/>
</dbReference>
<dbReference type="SMART" id="SM00365">
    <property type="entry name" value="LRR_SD22"/>
    <property type="match status" value="4"/>
</dbReference>
<comment type="caution">
    <text evidence="11">The sequence shown here is derived from an EMBL/GenBank/DDBJ whole genome shotgun (WGS) entry which is preliminary data.</text>
</comment>
<keyword evidence="9" id="KW-0175">Coiled coil</keyword>